<dbReference type="InterPro" id="IPR036264">
    <property type="entry name" value="Bact_exopeptidase_dim_dom"/>
</dbReference>
<dbReference type="Gene3D" id="3.40.630.10">
    <property type="entry name" value="Zn peptidases"/>
    <property type="match status" value="1"/>
</dbReference>
<dbReference type="EMBL" id="UOES01000069">
    <property type="protein sequence ID" value="VAW26161.1"/>
    <property type="molecule type" value="Genomic_DNA"/>
</dbReference>
<sequence length="432" mass="46686">MIKKLYLLALLGIMAGFTSPPKKSKLQAKVEALAEQVEAKTIEWRHHLHQNPELSNREFKTAEYIAAHLKSLGLEVQTNVAKTGVVAILKGGKPGPVVALRADIDGLPVLERVESPWKSTAIGEYNGNKVPVMHACGHDTHIAILMGAAEVLTKVKSELKGTVKFIFQPAEEGAPKGEEGGAKLMVKEGVLKNPDVEAIFGLHIASGTHVGQINYKPGGIMASSNSFEIIIHGKQAHGSRPWSSIDPIVTAAQIINNAQTIVSRNMPLTKEAAVVTFGSVHGGVRSNIIPEEVKLVGTIRALDNDMRDKIFERLKTIAIKTGESNGATVDINIHEGYPITFNDVDLTAKMLPTLQSVVGTDNVKLVPAVTGAEDFSFFQREVPGFYFFLGGTPVNVKPKDAPSHHTPDFYVEDDALVIGIKAMSRLVVDYSM</sequence>
<protein>
    <submittedName>
        <fullName evidence="3">N-acyl-L-amino acid amidohydrolase</fullName>
        <ecNumber evidence="3">3.5.1.14</ecNumber>
    </submittedName>
</protein>
<organism evidence="3">
    <name type="scientific">hydrothermal vent metagenome</name>
    <dbReference type="NCBI Taxonomy" id="652676"/>
    <lineage>
        <taxon>unclassified sequences</taxon>
        <taxon>metagenomes</taxon>
        <taxon>ecological metagenomes</taxon>
    </lineage>
</organism>
<dbReference type="EC" id="3.5.1.14" evidence="3"/>
<keyword evidence="1 3" id="KW-0378">Hydrolase</keyword>
<proteinExistence type="predicted"/>
<dbReference type="InterPro" id="IPR011650">
    <property type="entry name" value="Peptidase_M20_dimer"/>
</dbReference>
<dbReference type="FunFam" id="3.30.70.360:FF:000001">
    <property type="entry name" value="N-acetyldiaminopimelate deacetylase"/>
    <property type="match status" value="1"/>
</dbReference>
<dbReference type="AlphaFoldDB" id="A0A3B0U570"/>
<dbReference type="Gene3D" id="3.30.70.360">
    <property type="match status" value="1"/>
</dbReference>
<dbReference type="PANTHER" id="PTHR11014">
    <property type="entry name" value="PEPTIDASE M20 FAMILY MEMBER"/>
    <property type="match status" value="1"/>
</dbReference>
<dbReference type="GO" id="GO:0004046">
    <property type="term" value="F:aminoacylase activity"/>
    <property type="evidence" value="ECO:0007669"/>
    <property type="project" value="UniProtKB-EC"/>
</dbReference>
<dbReference type="InterPro" id="IPR017439">
    <property type="entry name" value="Amidohydrolase"/>
</dbReference>
<dbReference type="InterPro" id="IPR002933">
    <property type="entry name" value="Peptidase_M20"/>
</dbReference>
<dbReference type="SUPFAM" id="SSF53187">
    <property type="entry name" value="Zn-dependent exopeptidases"/>
    <property type="match status" value="1"/>
</dbReference>
<evidence type="ECO:0000259" key="2">
    <source>
        <dbReference type="Pfam" id="PF07687"/>
    </source>
</evidence>
<feature type="domain" description="Peptidase M20 dimerisation" evidence="2">
    <location>
        <begin position="225"/>
        <end position="320"/>
    </location>
</feature>
<dbReference type="Pfam" id="PF07687">
    <property type="entry name" value="M20_dimer"/>
    <property type="match status" value="1"/>
</dbReference>
<dbReference type="SUPFAM" id="SSF55031">
    <property type="entry name" value="Bacterial exopeptidase dimerisation domain"/>
    <property type="match status" value="1"/>
</dbReference>
<name>A0A3B0U570_9ZZZZ</name>
<evidence type="ECO:0000256" key="1">
    <source>
        <dbReference type="ARBA" id="ARBA00022801"/>
    </source>
</evidence>
<dbReference type="PANTHER" id="PTHR11014:SF63">
    <property type="entry name" value="METALLOPEPTIDASE, PUTATIVE (AFU_ORTHOLOGUE AFUA_6G09600)-RELATED"/>
    <property type="match status" value="1"/>
</dbReference>
<dbReference type="Pfam" id="PF01546">
    <property type="entry name" value="Peptidase_M20"/>
    <property type="match status" value="1"/>
</dbReference>
<gene>
    <name evidence="3" type="ORF">MNBD_BACTEROID06-1567</name>
</gene>
<evidence type="ECO:0000313" key="3">
    <source>
        <dbReference type="EMBL" id="VAW26161.1"/>
    </source>
</evidence>
<dbReference type="NCBIfam" id="TIGR01891">
    <property type="entry name" value="amidohydrolases"/>
    <property type="match status" value="1"/>
</dbReference>
<accession>A0A3B0U570</accession>
<dbReference type="PIRSF" id="PIRSF005962">
    <property type="entry name" value="Pept_M20D_amidohydro"/>
    <property type="match status" value="1"/>
</dbReference>
<reference evidence="3" key="1">
    <citation type="submission" date="2018-06" db="EMBL/GenBank/DDBJ databases">
        <authorList>
            <person name="Zhirakovskaya E."/>
        </authorList>
    </citation>
    <scope>NUCLEOTIDE SEQUENCE</scope>
</reference>